<name>A0A4V5ZYH1_STECR</name>
<keyword evidence="3" id="KW-1185">Reference proteome</keyword>
<comment type="caution">
    <text evidence="2">The sequence shown here is derived from an EMBL/GenBank/DDBJ whole genome shotgun (WGS) entry which is preliminary data.</text>
</comment>
<sequence length="130" mass="14599">MNAGQRNLSHRSNLPLFQIAFEKNAAKEGGFKEKVTTMTIMSCSWMNSMCSYWRDVGSSIMPTPYPFARKPLTDKDVNCAIIFSVLVLMGYLAYLFCKKFQNRRVSAKDDSLVEVATPDLVKSKGRTADA</sequence>
<gene>
    <name evidence="2" type="ORF">L596_027425</name>
</gene>
<proteinExistence type="predicted"/>
<reference evidence="2 3" key="1">
    <citation type="journal article" date="2015" name="Genome Biol.">
        <title>Comparative genomics of Steinernema reveals deeply conserved gene regulatory networks.</title>
        <authorList>
            <person name="Dillman A.R."/>
            <person name="Macchietto M."/>
            <person name="Porter C.F."/>
            <person name="Rogers A."/>
            <person name="Williams B."/>
            <person name="Antoshechkin I."/>
            <person name="Lee M.M."/>
            <person name="Goodwin Z."/>
            <person name="Lu X."/>
            <person name="Lewis E.E."/>
            <person name="Goodrich-Blair H."/>
            <person name="Stock S.P."/>
            <person name="Adams B.J."/>
            <person name="Sternberg P.W."/>
            <person name="Mortazavi A."/>
        </authorList>
    </citation>
    <scope>NUCLEOTIDE SEQUENCE [LARGE SCALE GENOMIC DNA]</scope>
    <source>
        <strain evidence="2 3">ALL</strain>
    </source>
</reference>
<feature type="transmembrane region" description="Helical" evidence="1">
    <location>
        <begin position="80"/>
        <end position="97"/>
    </location>
</feature>
<keyword evidence="1" id="KW-0812">Transmembrane</keyword>
<protein>
    <submittedName>
        <fullName evidence="2">Uncharacterized protein</fullName>
    </submittedName>
</protein>
<evidence type="ECO:0000256" key="1">
    <source>
        <dbReference type="SAM" id="Phobius"/>
    </source>
</evidence>
<keyword evidence="1" id="KW-1133">Transmembrane helix</keyword>
<evidence type="ECO:0000313" key="3">
    <source>
        <dbReference type="Proteomes" id="UP000298663"/>
    </source>
</evidence>
<organism evidence="2 3">
    <name type="scientific">Steinernema carpocapsae</name>
    <name type="common">Entomopathogenic nematode</name>
    <dbReference type="NCBI Taxonomy" id="34508"/>
    <lineage>
        <taxon>Eukaryota</taxon>
        <taxon>Metazoa</taxon>
        <taxon>Ecdysozoa</taxon>
        <taxon>Nematoda</taxon>
        <taxon>Chromadorea</taxon>
        <taxon>Rhabditida</taxon>
        <taxon>Tylenchina</taxon>
        <taxon>Panagrolaimomorpha</taxon>
        <taxon>Strongyloidoidea</taxon>
        <taxon>Steinernematidae</taxon>
        <taxon>Steinernema</taxon>
    </lineage>
</organism>
<accession>A0A4V5ZYH1</accession>
<dbReference type="Proteomes" id="UP000298663">
    <property type="component" value="Unassembled WGS sequence"/>
</dbReference>
<evidence type="ECO:0000313" key="2">
    <source>
        <dbReference type="EMBL" id="TKR63615.1"/>
    </source>
</evidence>
<keyword evidence="1" id="KW-0472">Membrane</keyword>
<reference evidence="2 3" key="2">
    <citation type="journal article" date="2019" name="G3 (Bethesda)">
        <title>Hybrid Assembly of the Genome of the Entomopathogenic Nematode Steinernema carpocapsae Identifies the X-Chromosome.</title>
        <authorList>
            <person name="Serra L."/>
            <person name="Macchietto M."/>
            <person name="Macias-Munoz A."/>
            <person name="McGill C.J."/>
            <person name="Rodriguez I.M."/>
            <person name="Rodriguez B."/>
            <person name="Murad R."/>
            <person name="Mortazavi A."/>
        </authorList>
    </citation>
    <scope>NUCLEOTIDE SEQUENCE [LARGE SCALE GENOMIC DNA]</scope>
    <source>
        <strain evidence="2 3">ALL</strain>
    </source>
</reference>
<dbReference type="EMBL" id="AZBU02000010">
    <property type="protein sequence ID" value="TKR63615.1"/>
    <property type="molecule type" value="Genomic_DNA"/>
</dbReference>
<dbReference type="AlphaFoldDB" id="A0A4V5ZYH1"/>